<protein>
    <submittedName>
        <fullName evidence="1">Uncharacterized protein</fullName>
    </submittedName>
</protein>
<evidence type="ECO:0000313" key="1">
    <source>
        <dbReference type="EMBL" id="BAN36676.1"/>
    </source>
</evidence>
<keyword evidence="2" id="KW-1185">Reference proteome</keyword>
<dbReference type="AlphaFoldDB" id="S6AJY1"/>
<gene>
    <name evidence="1" type="ORF">SCD_n02877</name>
</gene>
<reference evidence="1 2" key="1">
    <citation type="journal article" date="2012" name="Appl. Environ. Microbiol.">
        <title>Draft genome sequence of a psychrotolerant sulfur-oxidizing bacterium, Sulfuricella denitrificans skB26, and proteomic insights into cold adaptation.</title>
        <authorList>
            <person name="Watanabe T."/>
            <person name="Kojima H."/>
            <person name="Fukui M."/>
        </authorList>
    </citation>
    <scope>NUCLEOTIDE SEQUENCE [LARGE SCALE GENOMIC DNA]</scope>
    <source>
        <strain evidence="2">skB26</strain>
    </source>
</reference>
<dbReference type="EMBL" id="AP013066">
    <property type="protein sequence ID" value="BAN36676.1"/>
    <property type="molecule type" value="Genomic_DNA"/>
</dbReference>
<evidence type="ECO:0000313" key="2">
    <source>
        <dbReference type="Proteomes" id="UP000015559"/>
    </source>
</evidence>
<dbReference type="Proteomes" id="UP000015559">
    <property type="component" value="Chromosome"/>
</dbReference>
<organism evidence="1 2">
    <name type="scientific">Sulfuricella denitrificans (strain DSM 22764 / NBRC 105220 / skB26)</name>
    <dbReference type="NCBI Taxonomy" id="1163617"/>
    <lineage>
        <taxon>Bacteria</taxon>
        <taxon>Pseudomonadati</taxon>
        <taxon>Pseudomonadota</taxon>
        <taxon>Betaproteobacteria</taxon>
        <taxon>Nitrosomonadales</taxon>
        <taxon>Sulfuricellaceae</taxon>
        <taxon>Sulfuricella</taxon>
    </lineage>
</organism>
<dbReference type="KEGG" id="sdr:SCD_n02877"/>
<accession>S6AJY1</accession>
<dbReference type="HOGENOM" id="CLU_2572570_0_0_4"/>
<proteinExistence type="predicted"/>
<sequence length="81" mass="8911">MPLGMKQPDDNTLKTLIEIILLPSSGTGITFIAQFIAKTIIPPQPLNSISDILNRPGIKQQRSITNLFWDAIYTGDSNRAS</sequence>
<name>S6AJY1_SULDS</name>